<dbReference type="KEGG" id="glt:GlitD10_1150"/>
<dbReference type="RefSeq" id="WP_071454050.1">
    <property type="nucleotide sequence ID" value="NZ_CP017675.1"/>
</dbReference>
<proteinExistence type="inferred from homology"/>
<dbReference type="InterPro" id="IPR013128">
    <property type="entry name" value="Peptidase_C1A"/>
</dbReference>
<dbReference type="PANTHER" id="PTHR12411">
    <property type="entry name" value="CYSTEINE PROTEASE FAMILY C1-RELATED"/>
    <property type="match status" value="1"/>
</dbReference>
<evidence type="ECO:0000313" key="4">
    <source>
        <dbReference type="Proteomes" id="UP000180235"/>
    </source>
</evidence>
<dbReference type="Proteomes" id="UP000180235">
    <property type="component" value="Chromosome"/>
</dbReference>
<accession>A0A1J0AC07</accession>
<dbReference type="InterPro" id="IPR038765">
    <property type="entry name" value="Papain-like_cys_pep_sf"/>
</dbReference>
<comment type="similarity">
    <text evidence="1">Belongs to the peptidase C1 family.</text>
</comment>
<dbReference type="GO" id="GO:0006508">
    <property type="term" value="P:proteolysis"/>
    <property type="evidence" value="ECO:0007669"/>
    <property type="project" value="InterPro"/>
</dbReference>
<dbReference type="CDD" id="cd02619">
    <property type="entry name" value="Peptidase_C1"/>
    <property type="match status" value="1"/>
</dbReference>
<dbReference type="STRING" id="1188229.GlitD10_1150"/>
<dbReference type="SMART" id="SM00645">
    <property type="entry name" value="Pept_C1"/>
    <property type="match status" value="1"/>
</dbReference>
<keyword evidence="4" id="KW-1185">Reference proteome</keyword>
<evidence type="ECO:0000259" key="2">
    <source>
        <dbReference type="SMART" id="SM00645"/>
    </source>
</evidence>
<sequence>MMSFRSTAYRLGGYIAARKPVEAKKHQIGAYQQAQLPPKVDLRPWMTTVESQVGNSCVANAFVGAYEYLAKQALGDAGDVSRLFVYYNARCQDGDDIADRGTQMISAIQALVEYGACTESTWPNDETLLCDEPHGDAYTEAERFKIVEAEQIETDLDHWRHTLAEGYPIAFALNTFESFDEATRNRGRIPLPKASDNVRETHGWHAMLCVGYSDKDQMFIVRNSWGAEWGDQGYCYLPYKYVIHPEFNGHDSWIIKSVTDLEFSPDNWGDDESFFADDDELLLFDFYIVTDEPEEFIEDLDGLCGDYADEDDESYYFDYEYEENEEGEGYVLTISNFSLTIYEPDEFLEELDELCEEYALDGDYDYTIDGEEEEEEEDEEAEEA</sequence>
<evidence type="ECO:0000256" key="1">
    <source>
        <dbReference type="ARBA" id="ARBA00008455"/>
    </source>
</evidence>
<protein>
    <submittedName>
        <fullName evidence="3">Peptidase C1A papain</fullName>
    </submittedName>
</protein>
<dbReference type="SUPFAM" id="SSF54001">
    <property type="entry name" value="Cysteine proteinases"/>
    <property type="match status" value="1"/>
</dbReference>
<dbReference type="Pfam" id="PF00112">
    <property type="entry name" value="Peptidase_C1"/>
    <property type="match status" value="1"/>
</dbReference>
<reference evidence="3 4" key="1">
    <citation type="submission" date="2016-10" db="EMBL/GenBank/DDBJ databases">
        <title>Description of Gloeomargarita lithophora gen. nov., sp. nov., a thylakoid-bearing basal-branching cyanobacterium with intracellular carbonates, and proposal for Gloeomargaritales ord. nov.</title>
        <authorList>
            <person name="Moreira D."/>
            <person name="Tavera R."/>
            <person name="Benzerara K."/>
            <person name="Skouri-Panet F."/>
            <person name="Couradeau E."/>
            <person name="Gerard E."/>
            <person name="Loussert C."/>
            <person name="Novelo E."/>
            <person name="Zivanovic Y."/>
            <person name="Lopez-Garcia P."/>
        </authorList>
    </citation>
    <scope>NUCLEOTIDE SEQUENCE [LARGE SCALE GENOMIC DNA]</scope>
    <source>
        <strain evidence="3 4">D10</strain>
    </source>
</reference>
<dbReference type="EMBL" id="CP017675">
    <property type="protein sequence ID" value="APB33470.1"/>
    <property type="molecule type" value="Genomic_DNA"/>
</dbReference>
<dbReference type="InterPro" id="IPR000668">
    <property type="entry name" value="Peptidase_C1A_C"/>
</dbReference>
<feature type="domain" description="Peptidase C1A papain C-terminal" evidence="2">
    <location>
        <begin position="36"/>
        <end position="243"/>
    </location>
</feature>
<dbReference type="AlphaFoldDB" id="A0A1J0AC07"/>
<dbReference type="GO" id="GO:0008234">
    <property type="term" value="F:cysteine-type peptidase activity"/>
    <property type="evidence" value="ECO:0007669"/>
    <property type="project" value="InterPro"/>
</dbReference>
<name>A0A1J0AC07_9CYAN</name>
<gene>
    <name evidence="3" type="ORF">GlitD10_1150</name>
</gene>
<dbReference type="Gene3D" id="3.90.70.10">
    <property type="entry name" value="Cysteine proteinases"/>
    <property type="match status" value="1"/>
</dbReference>
<evidence type="ECO:0000313" key="3">
    <source>
        <dbReference type="EMBL" id="APB33470.1"/>
    </source>
</evidence>
<organism evidence="3 4">
    <name type="scientific">Gloeomargarita lithophora Alchichica-D10</name>
    <dbReference type="NCBI Taxonomy" id="1188229"/>
    <lineage>
        <taxon>Bacteria</taxon>
        <taxon>Bacillati</taxon>
        <taxon>Cyanobacteriota</taxon>
        <taxon>Cyanophyceae</taxon>
        <taxon>Gloeomargaritales</taxon>
        <taxon>Gloeomargaritaceae</taxon>
        <taxon>Gloeomargarita</taxon>
    </lineage>
</organism>